<dbReference type="PANTHER" id="PTHR47829:SF1">
    <property type="entry name" value="HAD FAMILY PHOSPHATASE"/>
    <property type="match status" value="1"/>
</dbReference>
<evidence type="ECO:0000313" key="3">
    <source>
        <dbReference type="Proteomes" id="UP000008363"/>
    </source>
</evidence>
<dbReference type="EMBL" id="BAHC01000182">
    <property type="protein sequence ID" value="GAB92518.1"/>
    <property type="molecule type" value="Genomic_DNA"/>
</dbReference>
<name>K6V8G4_9ACTN</name>
<gene>
    <name evidence="2" type="ORF">GORHZ_182_00210</name>
</gene>
<proteinExistence type="predicted"/>
<dbReference type="Gene3D" id="3.30.200.20">
    <property type="entry name" value="Phosphorylase Kinase, domain 1"/>
    <property type="match status" value="1"/>
</dbReference>
<protein>
    <submittedName>
        <fullName evidence="2">Putative phosphotransferase</fullName>
    </submittedName>
</protein>
<evidence type="ECO:0000259" key="1">
    <source>
        <dbReference type="Pfam" id="PF01636"/>
    </source>
</evidence>
<dbReference type="Pfam" id="PF01636">
    <property type="entry name" value="APH"/>
    <property type="match status" value="1"/>
</dbReference>
<dbReference type="CDD" id="cd05154">
    <property type="entry name" value="ACAD10_11_N-like"/>
    <property type="match status" value="1"/>
</dbReference>
<reference evidence="2 3" key="1">
    <citation type="submission" date="2012-08" db="EMBL/GenBank/DDBJ databases">
        <title>Whole genome shotgun sequence of Gordonia rhizosphera NBRC 16068.</title>
        <authorList>
            <person name="Takarada H."/>
            <person name="Isaki S."/>
            <person name="Hosoyama A."/>
            <person name="Tsuchikane K."/>
            <person name="Katsumata H."/>
            <person name="Baba S."/>
            <person name="Ohji S."/>
            <person name="Yamazaki S."/>
            <person name="Fujita N."/>
        </authorList>
    </citation>
    <scope>NUCLEOTIDE SEQUENCE [LARGE SCALE GENOMIC DNA]</scope>
    <source>
        <strain evidence="2 3">NBRC 16068</strain>
    </source>
</reference>
<dbReference type="PANTHER" id="PTHR47829">
    <property type="entry name" value="HYDROLASE, PUTATIVE (AFU_ORTHOLOGUE AFUA_1G12880)-RELATED"/>
    <property type="match status" value="1"/>
</dbReference>
<dbReference type="Gene3D" id="3.90.1200.10">
    <property type="match status" value="1"/>
</dbReference>
<dbReference type="RefSeq" id="WP_006337049.1">
    <property type="nucleotide sequence ID" value="NZ_BAHC01000182.1"/>
</dbReference>
<dbReference type="Proteomes" id="UP000008363">
    <property type="component" value="Unassembled WGS sequence"/>
</dbReference>
<organism evidence="2 3">
    <name type="scientific">Gordonia rhizosphera NBRC 16068</name>
    <dbReference type="NCBI Taxonomy" id="1108045"/>
    <lineage>
        <taxon>Bacteria</taxon>
        <taxon>Bacillati</taxon>
        <taxon>Actinomycetota</taxon>
        <taxon>Actinomycetes</taxon>
        <taxon>Mycobacteriales</taxon>
        <taxon>Gordoniaceae</taxon>
        <taxon>Gordonia</taxon>
    </lineage>
</organism>
<keyword evidence="2" id="KW-0808">Transferase</keyword>
<comment type="caution">
    <text evidence="2">The sequence shown here is derived from an EMBL/GenBank/DDBJ whole genome shotgun (WGS) entry which is preliminary data.</text>
</comment>
<dbReference type="STRING" id="1108045.GORHZ_182_00210"/>
<dbReference type="InterPro" id="IPR041726">
    <property type="entry name" value="ACAD10_11_N"/>
</dbReference>
<dbReference type="InterPro" id="IPR052898">
    <property type="entry name" value="ACAD10-like"/>
</dbReference>
<sequence>MTEFEALPSAPLRQFLVDRGVPVVGELRVELISGGKSNLTFSVSDDASVWVVRRPPTSGLTPSAHDMNREWAVTSALQSTDVPVATTVAIDAEGELLGAPFTVVEFVDGRVIRTRDDLDSLSDGDVARNIDGLVDTLARLHDVDYQAVGLGEFGRPDGFAARQVKLWARQWGHVKTRELGDVDRLVAALTERVPATTENTIVHGDYRVDNTIIAADDPGVIRAVVDWEMSTLGDPLTDAALMCVYRRPGFDRVVGFEAAWTSDRYPSADEIAQRYAVATGRDLGDWDFYLALANLKLGVIAEGITHRALAGAASDGAERAAEATAEFISAGLAQLGSTTGDKQHVG</sequence>
<dbReference type="SUPFAM" id="SSF56112">
    <property type="entry name" value="Protein kinase-like (PK-like)"/>
    <property type="match status" value="1"/>
</dbReference>
<evidence type="ECO:0000313" key="2">
    <source>
        <dbReference type="EMBL" id="GAB92518.1"/>
    </source>
</evidence>
<accession>K6V8G4</accession>
<keyword evidence="3" id="KW-1185">Reference proteome</keyword>
<dbReference type="AlphaFoldDB" id="K6V8G4"/>
<dbReference type="eggNOG" id="COG3173">
    <property type="taxonomic scope" value="Bacteria"/>
</dbReference>
<feature type="domain" description="Aminoglycoside phosphotransferase" evidence="1">
    <location>
        <begin position="29"/>
        <end position="260"/>
    </location>
</feature>
<dbReference type="InterPro" id="IPR002575">
    <property type="entry name" value="Aminoglycoside_PTrfase"/>
</dbReference>
<dbReference type="OrthoDB" id="3806873at2"/>
<dbReference type="InterPro" id="IPR011009">
    <property type="entry name" value="Kinase-like_dom_sf"/>
</dbReference>
<dbReference type="GO" id="GO:0016740">
    <property type="term" value="F:transferase activity"/>
    <property type="evidence" value="ECO:0007669"/>
    <property type="project" value="UniProtKB-KW"/>
</dbReference>